<name>A0ABT2VZE3_9FLAO</name>
<reference evidence="2" key="1">
    <citation type="submission" date="2023-07" db="EMBL/GenBank/DDBJ databases">
        <title>Chryseobacterium sp. GMJ5 Genome sequencing and assembly.</title>
        <authorList>
            <person name="Jung Y."/>
        </authorList>
    </citation>
    <scope>NUCLEOTIDE SEQUENCE [LARGE SCALE GENOMIC DNA]</scope>
    <source>
        <strain evidence="2">GMJ5</strain>
    </source>
</reference>
<accession>A0ABT2VZE3</accession>
<protein>
    <submittedName>
        <fullName evidence="1">Uncharacterized protein</fullName>
    </submittedName>
</protein>
<evidence type="ECO:0000313" key="2">
    <source>
        <dbReference type="Proteomes" id="UP001208114"/>
    </source>
</evidence>
<dbReference type="EMBL" id="JAOTEN010000005">
    <property type="protein sequence ID" value="MCU7615357.1"/>
    <property type="molecule type" value="Genomic_DNA"/>
</dbReference>
<sequence length="161" mass="18500">MKNHIILFLVPFLLCGSMNQLRSQVKKSFANETRTKDQIVYLFFKVNKNNSASEKITLEEIKRVDGKLKSKPELEENEVKKGDYIITLKNADGKSVEKYHIENPLNPELENFADHLSRHTVSLTQAEFSIRYSFSADITSIQIEKASEKGTHLLFTQNIQP</sequence>
<dbReference type="RefSeq" id="WP_262991382.1">
    <property type="nucleotide sequence ID" value="NZ_JAOTEN010000005.1"/>
</dbReference>
<gene>
    <name evidence="1" type="ORF">N0B16_13000</name>
</gene>
<dbReference type="Proteomes" id="UP001208114">
    <property type="component" value="Unassembled WGS sequence"/>
</dbReference>
<organism evidence="1 2">
    <name type="scientific">Chryseobacterium gilvum</name>
    <dbReference type="NCBI Taxonomy" id="2976534"/>
    <lineage>
        <taxon>Bacteria</taxon>
        <taxon>Pseudomonadati</taxon>
        <taxon>Bacteroidota</taxon>
        <taxon>Flavobacteriia</taxon>
        <taxon>Flavobacteriales</taxon>
        <taxon>Weeksellaceae</taxon>
        <taxon>Chryseobacterium group</taxon>
        <taxon>Chryseobacterium</taxon>
    </lineage>
</organism>
<comment type="caution">
    <text evidence="1">The sequence shown here is derived from an EMBL/GenBank/DDBJ whole genome shotgun (WGS) entry which is preliminary data.</text>
</comment>
<evidence type="ECO:0000313" key="1">
    <source>
        <dbReference type="EMBL" id="MCU7615357.1"/>
    </source>
</evidence>
<keyword evidence="2" id="KW-1185">Reference proteome</keyword>
<proteinExistence type="predicted"/>